<accession>A0AAE0YI22</accession>
<feature type="compositionally biased region" description="Polar residues" evidence="3">
    <location>
        <begin position="1189"/>
        <end position="1198"/>
    </location>
</feature>
<feature type="compositionally biased region" description="Polar residues" evidence="3">
    <location>
        <begin position="1464"/>
        <end position="1484"/>
    </location>
</feature>
<keyword evidence="8" id="KW-1185">Reference proteome</keyword>
<dbReference type="InterPro" id="IPR001806">
    <property type="entry name" value="Small_GTPase"/>
</dbReference>
<dbReference type="PROSITE" id="PS51852">
    <property type="entry name" value="PG1"/>
    <property type="match status" value="1"/>
</dbReference>
<dbReference type="GO" id="GO:0005829">
    <property type="term" value="C:cytosol"/>
    <property type="evidence" value="ECO:0007669"/>
    <property type="project" value="TreeGrafter"/>
</dbReference>
<dbReference type="Pfam" id="PF16512">
    <property type="entry name" value="RhoGAP-FF1"/>
    <property type="match status" value="1"/>
</dbReference>
<dbReference type="InterPro" id="IPR002713">
    <property type="entry name" value="FF_domain"/>
</dbReference>
<dbReference type="InterPro" id="IPR036517">
    <property type="entry name" value="FF_domain_sf"/>
</dbReference>
<dbReference type="GO" id="GO:0005096">
    <property type="term" value="F:GTPase activator activity"/>
    <property type="evidence" value="ECO:0007669"/>
    <property type="project" value="UniProtKB-KW"/>
</dbReference>
<dbReference type="SMART" id="SM00441">
    <property type="entry name" value="FF"/>
    <property type="match status" value="4"/>
</dbReference>
<dbReference type="InterPro" id="IPR039006">
    <property type="entry name" value="RhoGAP_pG2"/>
</dbReference>
<evidence type="ECO:0000256" key="1">
    <source>
        <dbReference type="ARBA" id="ARBA00022468"/>
    </source>
</evidence>
<dbReference type="PANTHER" id="PTHR46005">
    <property type="entry name" value="RHO GTPASE-ACTIVATING PROTEIN 190"/>
    <property type="match status" value="1"/>
</dbReference>
<sequence length="1843" mass="206279">MARRAEGRTFNVSVIGLSGTEREKGQYGVGKSCLCNRFLKQVADQYHQEHISVLSQIDFAGRVINNDHFLYWGSVIKTDDGNNFTFHVVEQTEFIDDVSFSPFKSARTEAYVKRAVSGKLQSAEKLMYICKDQLGMETDSAYSQVLMPEGKLNIDGFLCCFDVSRVPQRSIEKQVEFVAALLNNASKTKKPVVLATTKGDSSCPEYIKEVERLLNRKEFKGNVSLVETSAHENINVEAAFLLLAHLIGKTKPRHKILPFADARRQRHERFEVAKKAYIHLLRTCVSDPKAAWPTWRKRLEAESDFGHYVDLFGTEQARKEFRAHTKRLRDEQVRLREQRYLSLLPALLKLFLPTMECITERGWNTIRRLIKEHQDFERHFVVLDEEDCSSWKLADGFLDNNTEHRIPYDLLNSAEAEMCFRNHLNELQAQHRKKELQLQFKKVLEENPQITPGKPLSETYVFFLGKECYISLEDHERMAVYDQHMAQLRAAARAQFQELLWEKSHVFLDWKTSERLTSIIAALQDDKRYKALHRLEEDREAMILNHLGFMQAPSPERCGFGGFCIDMQVERLLESRAIKPELKSSSDSVDSGSKTLNLVLLGKDGLAISLNREIRNLCTDDEYRLENITYSLDYRPIDGDVSREQNALATANFKPHGCLCVYDSEDTLNYVQTSLERSLKDDVVKEGEATLSGMPIAIIQASNSSQSEKENERLRERGRSLSARLHGEFVVDYDEIKDGAQFVDCQIHAALQTIVRGCSPGLNSWYLSEQFEPDIRLSMCLMCGDPFPLELPLGPLLNHNMCRVLADTPYCITLDLYLATEGVCKQKVEVEVSSYHGGPLLHQGLFHGQMLVYSAKRKASLATLRAFTENLLEVPKLVLAVSDSGGAPASSFFSSDMCQSLTHEGQQLAHSIGADFMTTTANFTQQTTVYEPFFKQVWERREESEALYHEPPEEPCPPLYADKLYFSRPPAPLPKPYMYQTHKSSTSNSTDSEPVYDQPNLFHTLYSDSDHEADRGSSVSPPPPHLAMGRGQHVRPGDEEIYSEVIMPGTINGGGGDQLVKPSVVKARKNVYAGSKWEHRRSLPIMPLGPSLGLDTAGISNSISGQTYQQQQHYHIQHQPQLAAICSKANTSSSTTSSSGGSMTNFNYQSLTQQHGQYSPVLQHQKKRQQAPQRSYSPVPQPQAFLYRQQLQHQSSSLGDYPSRPAAPKDPHELFRKSCSMKIAAEEAVEAGDEAEEDDDEEEEDTDNGAHGGEIKSGARKTARAWALNERRRKKGETFPPALRRSSSGDDVWPDASSAQPSRMEALPAGGSKSSDVLWSENDDNQRVISNRRKMMSSRSQSQTVAMLRSQVTAPLAKPEPIEIADYSSVKDAVPPFPIGDNDYQTVGDALPPGQLQRIRSTKSPLRTNEGHTDSEDSEFSSLERLIKHPKSNKRGLPHRRKGKPRQEASGVNNNNNNNSNSSAIYSSPMPSGASPRQYSLNTHKQAKGGRSHSPSEDGSDGTGDETLLTPSKSNKKEPRRRSFNHRKWRTPSSTPGKGMWESHVPASPTISESDQLLLSGGVHCMDDMAFYNPLMHHFQTLPKHVGTNVVGGAGEEAEFDLNDSGNFGSRFRFRTMRDPEKQRKKDERRRQKEECFRLPPLRPPPCARPWFSCGLSSCHACQFREKPGQTCRQAVLPSVAPSGGKRAVVSSDGPADITQSRSVRAEHNTVPTTGYYKRPAIKFVVELFPGKLCSVSCVAELTMPETESSRSLTSGAVTRQAAWRVEMGLVLALNGTTTRCFCTILYALLSVHSGGGARLSLAQHNVAFQSCPNVVYCSINAGKCSELTMVLCGLFVHSAVAP</sequence>
<feature type="compositionally biased region" description="Polar residues" evidence="3">
    <location>
        <begin position="1398"/>
        <end position="1407"/>
    </location>
</feature>
<evidence type="ECO:0000256" key="3">
    <source>
        <dbReference type="SAM" id="MobiDB-lite"/>
    </source>
</evidence>
<dbReference type="PROSITE" id="PS51676">
    <property type="entry name" value="FF"/>
    <property type="match status" value="1"/>
</dbReference>
<evidence type="ECO:0000259" key="6">
    <source>
        <dbReference type="PROSITE" id="PS51853"/>
    </source>
</evidence>
<dbReference type="Gene3D" id="1.10.10.440">
    <property type="entry name" value="FF domain"/>
    <property type="match status" value="2"/>
</dbReference>
<dbReference type="GO" id="GO:0007266">
    <property type="term" value="P:Rho protein signal transduction"/>
    <property type="evidence" value="ECO:0007669"/>
    <property type="project" value="TreeGrafter"/>
</dbReference>
<dbReference type="GO" id="GO:0050770">
    <property type="term" value="P:regulation of axonogenesis"/>
    <property type="evidence" value="ECO:0007669"/>
    <property type="project" value="TreeGrafter"/>
</dbReference>
<name>A0AAE0YI22_9GAST</name>
<comment type="caution">
    <text evidence="7">The sequence shown here is derived from an EMBL/GenBank/DDBJ whole genome shotgun (WGS) entry which is preliminary data.</text>
</comment>
<evidence type="ECO:0000259" key="4">
    <source>
        <dbReference type="PROSITE" id="PS51676"/>
    </source>
</evidence>
<feature type="region of interest" description="Disordered" evidence="3">
    <location>
        <begin position="976"/>
        <end position="1036"/>
    </location>
</feature>
<dbReference type="InterPro" id="IPR057284">
    <property type="entry name" value="FF_RHG35_4th"/>
</dbReference>
<dbReference type="InterPro" id="IPR051978">
    <property type="entry name" value="Rho-GAP_domain"/>
</dbReference>
<feature type="compositionally biased region" description="Low complexity" evidence="3">
    <location>
        <begin position="1453"/>
        <end position="1463"/>
    </location>
</feature>
<dbReference type="InterPro" id="IPR039007">
    <property type="entry name" value="pG1"/>
</dbReference>
<feature type="region of interest" description="Disordered" evidence="3">
    <location>
        <begin position="1226"/>
        <end position="1344"/>
    </location>
</feature>
<dbReference type="Pfam" id="PF19518">
    <property type="entry name" value="RhoGAP_pG1_pG2"/>
    <property type="match status" value="1"/>
</dbReference>
<keyword evidence="1" id="KW-0343">GTPase activation</keyword>
<dbReference type="Proteomes" id="UP001283361">
    <property type="component" value="Unassembled WGS sequence"/>
</dbReference>
<evidence type="ECO:0000256" key="2">
    <source>
        <dbReference type="ARBA" id="ARBA00022737"/>
    </source>
</evidence>
<dbReference type="CDD" id="cd22207">
    <property type="entry name" value="pseudoGTPaseD_p190RhoGAP"/>
    <property type="match status" value="1"/>
</dbReference>
<dbReference type="InterPro" id="IPR032835">
    <property type="entry name" value="RhoGAP-FF1"/>
</dbReference>
<feature type="domain" description="PG1 pseudoGTPase" evidence="5">
    <location>
        <begin position="590"/>
        <end position="764"/>
    </location>
</feature>
<reference evidence="7" key="1">
    <citation type="journal article" date="2023" name="G3 (Bethesda)">
        <title>A reference genome for the long-term kleptoplast-retaining sea slug Elysia crispata morphotype clarki.</title>
        <authorList>
            <person name="Eastman K.E."/>
            <person name="Pendleton A.L."/>
            <person name="Shaikh M.A."/>
            <person name="Suttiyut T."/>
            <person name="Ogas R."/>
            <person name="Tomko P."/>
            <person name="Gavelis G."/>
            <person name="Widhalm J.R."/>
            <person name="Wisecaver J.H."/>
        </authorList>
    </citation>
    <scope>NUCLEOTIDE SEQUENCE</scope>
    <source>
        <strain evidence="7">ECLA1</strain>
    </source>
</reference>
<feature type="region of interest" description="Disordered" evidence="3">
    <location>
        <begin position="1157"/>
        <end position="1212"/>
    </location>
</feature>
<dbReference type="GO" id="GO:0003924">
    <property type="term" value="F:GTPase activity"/>
    <property type="evidence" value="ECO:0007669"/>
    <property type="project" value="InterPro"/>
</dbReference>
<dbReference type="InterPro" id="IPR045786">
    <property type="entry name" value="RhoGAP_pG1_pG2"/>
</dbReference>
<dbReference type="EMBL" id="JAWDGP010006115">
    <property type="protein sequence ID" value="KAK3746782.1"/>
    <property type="molecule type" value="Genomic_DNA"/>
</dbReference>
<dbReference type="Pfam" id="PF00071">
    <property type="entry name" value="Ras"/>
    <property type="match status" value="1"/>
</dbReference>
<dbReference type="Pfam" id="PF23083">
    <property type="entry name" value="FF_RHG35_4th"/>
    <property type="match status" value="1"/>
</dbReference>
<proteinExistence type="predicted"/>
<dbReference type="GO" id="GO:0008361">
    <property type="term" value="P:regulation of cell size"/>
    <property type="evidence" value="ECO:0007669"/>
    <property type="project" value="TreeGrafter"/>
</dbReference>
<dbReference type="GO" id="GO:0005525">
    <property type="term" value="F:GTP binding"/>
    <property type="evidence" value="ECO:0007669"/>
    <property type="project" value="InterPro"/>
</dbReference>
<dbReference type="PROSITE" id="PS51853">
    <property type="entry name" value="PG2"/>
    <property type="match status" value="1"/>
</dbReference>
<organism evidence="7 8">
    <name type="scientific">Elysia crispata</name>
    <name type="common">lettuce slug</name>
    <dbReference type="NCBI Taxonomy" id="231223"/>
    <lineage>
        <taxon>Eukaryota</taxon>
        <taxon>Metazoa</taxon>
        <taxon>Spiralia</taxon>
        <taxon>Lophotrochozoa</taxon>
        <taxon>Mollusca</taxon>
        <taxon>Gastropoda</taxon>
        <taxon>Heterobranchia</taxon>
        <taxon>Euthyneura</taxon>
        <taxon>Panpulmonata</taxon>
        <taxon>Sacoglossa</taxon>
        <taxon>Placobranchoidea</taxon>
        <taxon>Plakobranchidae</taxon>
        <taxon>Elysia</taxon>
    </lineage>
</organism>
<dbReference type="SUPFAM" id="SSF52540">
    <property type="entry name" value="P-loop containing nucleoside triphosphate hydrolases"/>
    <property type="match status" value="1"/>
</dbReference>
<evidence type="ECO:0000259" key="5">
    <source>
        <dbReference type="PROSITE" id="PS51852"/>
    </source>
</evidence>
<feature type="compositionally biased region" description="Acidic residues" evidence="3">
    <location>
        <begin position="1227"/>
        <end position="1247"/>
    </location>
</feature>
<feature type="compositionally biased region" description="Basic residues" evidence="3">
    <location>
        <begin position="1518"/>
        <end position="1530"/>
    </location>
</feature>
<protein>
    <submittedName>
        <fullName evidence="7">Uncharacterized protein</fullName>
    </submittedName>
</protein>
<dbReference type="PANTHER" id="PTHR46005:SF4">
    <property type="entry name" value="RHO GTPASE-ACTIVATING PROTEIN 190"/>
    <property type="match status" value="1"/>
</dbReference>
<dbReference type="InterPro" id="IPR027417">
    <property type="entry name" value="P-loop_NTPase"/>
</dbReference>
<feature type="domain" description="FF" evidence="4">
    <location>
        <begin position="489"/>
        <end position="549"/>
    </location>
</feature>
<gene>
    <name evidence="7" type="ORF">RRG08_031311</name>
</gene>
<feature type="compositionally biased region" description="Polar residues" evidence="3">
    <location>
        <begin position="981"/>
        <end position="992"/>
    </location>
</feature>
<feature type="domain" description="PG2 pseudoGTPase" evidence="6">
    <location>
        <begin position="776"/>
        <end position="943"/>
    </location>
</feature>
<evidence type="ECO:0000313" key="8">
    <source>
        <dbReference type="Proteomes" id="UP001283361"/>
    </source>
</evidence>
<evidence type="ECO:0000313" key="7">
    <source>
        <dbReference type="EMBL" id="KAK3746782.1"/>
    </source>
</evidence>
<dbReference type="Gene3D" id="3.40.50.300">
    <property type="entry name" value="P-loop containing nucleotide triphosphate hydrolases"/>
    <property type="match status" value="1"/>
</dbReference>
<feature type="compositionally biased region" description="Basic residues" evidence="3">
    <location>
        <begin position="1428"/>
        <end position="1444"/>
    </location>
</feature>
<keyword evidence="2" id="KW-0677">Repeat</keyword>
<feature type="region of interest" description="Disordered" evidence="3">
    <location>
        <begin position="1373"/>
        <end position="1543"/>
    </location>
</feature>